<gene>
    <name evidence="2" type="ORF">GCM10007924_08430</name>
</gene>
<proteinExistence type="inferred from homology"/>
<evidence type="ECO:0000256" key="1">
    <source>
        <dbReference type="RuleBase" id="RU003860"/>
    </source>
</evidence>
<dbReference type="PANTHER" id="PTHR46230">
    <property type="match status" value="1"/>
</dbReference>
<organism evidence="2 3">
    <name type="scientific">Sneathiella chinensis</name>
    <dbReference type="NCBI Taxonomy" id="349750"/>
    <lineage>
        <taxon>Bacteria</taxon>
        <taxon>Pseudomonadati</taxon>
        <taxon>Pseudomonadota</taxon>
        <taxon>Alphaproteobacteria</taxon>
        <taxon>Sneathiellales</taxon>
        <taxon>Sneathiellaceae</taxon>
        <taxon>Sneathiella</taxon>
    </lineage>
</organism>
<accession>A0ABQ5U2Q2</accession>
<dbReference type="PANTHER" id="PTHR46230:SF7">
    <property type="entry name" value="BOLA-LIKE PROTEIN 1"/>
    <property type="match status" value="1"/>
</dbReference>
<dbReference type="RefSeq" id="WP_169559604.1">
    <property type="nucleotide sequence ID" value="NZ_BSNF01000001.1"/>
</dbReference>
<reference evidence="2" key="2">
    <citation type="submission" date="2023-01" db="EMBL/GenBank/DDBJ databases">
        <title>Draft genome sequence of Sneathiella chinensis strain NBRC 103408.</title>
        <authorList>
            <person name="Sun Q."/>
            <person name="Mori K."/>
        </authorList>
    </citation>
    <scope>NUCLEOTIDE SEQUENCE</scope>
    <source>
        <strain evidence="2">NBRC 103408</strain>
    </source>
</reference>
<evidence type="ECO:0000313" key="3">
    <source>
        <dbReference type="Proteomes" id="UP001161409"/>
    </source>
</evidence>
<dbReference type="SUPFAM" id="SSF82657">
    <property type="entry name" value="BolA-like"/>
    <property type="match status" value="1"/>
</dbReference>
<dbReference type="Pfam" id="PF01722">
    <property type="entry name" value="BolA"/>
    <property type="match status" value="1"/>
</dbReference>
<dbReference type="EMBL" id="BSNF01000001">
    <property type="protein sequence ID" value="GLQ05622.1"/>
    <property type="molecule type" value="Genomic_DNA"/>
</dbReference>
<keyword evidence="3" id="KW-1185">Reference proteome</keyword>
<dbReference type="Proteomes" id="UP001161409">
    <property type="component" value="Unassembled WGS sequence"/>
</dbReference>
<name>A0ABQ5U2Q2_9PROT</name>
<sequence length="90" mass="9948">MTVAERVEQKLKDAFSPATLDVIDESHLHAGHAGARPQGESHFRVHIVADAFEGKSRVERQRMIYQVLDAEMKTDIHALALVVKATSEGV</sequence>
<protein>
    <submittedName>
        <fullName evidence="2">BolA family transcriptional regulator</fullName>
    </submittedName>
</protein>
<reference evidence="2" key="1">
    <citation type="journal article" date="2014" name="Int. J. Syst. Evol. Microbiol.">
        <title>Complete genome of a new Firmicutes species belonging to the dominant human colonic microbiota ('Ruminococcus bicirculans') reveals two chromosomes and a selective capacity to utilize plant glucans.</title>
        <authorList>
            <consortium name="NISC Comparative Sequencing Program"/>
            <person name="Wegmann U."/>
            <person name="Louis P."/>
            <person name="Goesmann A."/>
            <person name="Henrissat B."/>
            <person name="Duncan S.H."/>
            <person name="Flint H.J."/>
        </authorList>
    </citation>
    <scope>NUCLEOTIDE SEQUENCE</scope>
    <source>
        <strain evidence="2">NBRC 103408</strain>
    </source>
</reference>
<evidence type="ECO:0000313" key="2">
    <source>
        <dbReference type="EMBL" id="GLQ05622.1"/>
    </source>
</evidence>
<dbReference type="InterPro" id="IPR036065">
    <property type="entry name" value="BolA-like_sf"/>
</dbReference>
<dbReference type="PIRSF" id="PIRSF003113">
    <property type="entry name" value="BolA"/>
    <property type="match status" value="1"/>
</dbReference>
<dbReference type="Gene3D" id="3.30.300.90">
    <property type="entry name" value="BolA-like"/>
    <property type="match status" value="1"/>
</dbReference>
<dbReference type="InterPro" id="IPR002634">
    <property type="entry name" value="BolA"/>
</dbReference>
<comment type="caution">
    <text evidence="2">The sequence shown here is derived from an EMBL/GenBank/DDBJ whole genome shotgun (WGS) entry which is preliminary data.</text>
</comment>
<comment type="similarity">
    <text evidence="1">Belongs to the BolA/IbaG family.</text>
</comment>